<evidence type="ECO:0000313" key="2">
    <source>
        <dbReference type="EMBL" id="KRG66815.1"/>
    </source>
</evidence>
<dbReference type="Pfam" id="PF07238">
    <property type="entry name" value="PilZ"/>
    <property type="match status" value="1"/>
</dbReference>
<dbReference type="SUPFAM" id="SSF141371">
    <property type="entry name" value="PilZ domain-like"/>
    <property type="match status" value="1"/>
</dbReference>
<dbReference type="OrthoDB" id="5625505at2"/>
<organism evidence="2 3">
    <name type="scientific">Stenotrophomonas terrae</name>
    <dbReference type="NCBI Taxonomy" id="405446"/>
    <lineage>
        <taxon>Bacteria</taxon>
        <taxon>Pseudomonadati</taxon>
        <taxon>Pseudomonadota</taxon>
        <taxon>Gammaproteobacteria</taxon>
        <taxon>Lysobacterales</taxon>
        <taxon>Lysobacteraceae</taxon>
        <taxon>Stenotrophomonas</taxon>
    </lineage>
</organism>
<feature type="domain" description="PilZ" evidence="1">
    <location>
        <begin position="5"/>
        <end position="109"/>
    </location>
</feature>
<comment type="caution">
    <text evidence="2">The sequence shown here is derived from an EMBL/GenBank/DDBJ whole genome shotgun (WGS) entry which is preliminary data.</text>
</comment>
<dbReference type="GO" id="GO:0035438">
    <property type="term" value="F:cyclic-di-GMP binding"/>
    <property type="evidence" value="ECO:0007669"/>
    <property type="project" value="InterPro"/>
</dbReference>
<sequence length="115" mass="12844">MITNTRRAPRLQVPELVPVRDQMTGAQIGRLGNISETGMLLIASVALQDDALYQLQFPIADGRGGQLQIDVGAHLLWFEPTHAPDQSWAGFRFLTLDKGQQAQLQRWIEDRLPPA</sequence>
<evidence type="ECO:0000259" key="1">
    <source>
        <dbReference type="Pfam" id="PF07238"/>
    </source>
</evidence>
<dbReference type="PATRIC" id="fig|405446.3.peg.2095"/>
<dbReference type="Gene3D" id="2.40.10.220">
    <property type="entry name" value="predicted glycosyltransferase like domains"/>
    <property type="match status" value="1"/>
</dbReference>
<proteinExistence type="predicted"/>
<name>A0A0R0CB73_9GAMM</name>
<protein>
    <submittedName>
        <fullName evidence="2">Pilus assembly protein PilZ</fullName>
    </submittedName>
</protein>
<dbReference type="InterPro" id="IPR009875">
    <property type="entry name" value="PilZ_domain"/>
</dbReference>
<reference evidence="2 3" key="1">
    <citation type="submission" date="2015-05" db="EMBL/GenBank/DDBJ databases">
        <title>Genome sequencing and analysis of members of genus Stenotrophomonas.</title>
        <authorList>
            <person name="Patil P.P."/>
            <person name="Midha S."/>
            <person name="Patil P.B."/>
        </authorList>
    </citation>
    <scope>NUCLEOTIDE SEQUENCE [LARGE SCALE GENOMIC DNA]</scope>
    <source>
        <strain evidence="2 3">DSM 18941</strain>
    </source>
</reference>
<dbReference type="Proteomes" id="UP000051863">
    <property type="component" value="Unassembled WGS sequence"/>
</dbReference>
<dbReference type="RefSeq" id="WP_057629068.1">
    <property type="nucleotide sequence ID" value="NZ_LDJJ01000040.1"/>
</dbReference>
<dbReference type="EMBL" id="LDJJ01000040">
    <property type="protein sequence ID" value="KRG66815.1"/>
    <property type="molecule type" value="Genomic_DNA"/>
</dbReference>
<accession>A0A0R0CB73</accession>
<gene>
    <name evidence="2" type="ORF">ABB27_12435</name>
</gene>
<evidence type="ECO:0000313" key="3">
    <source>
        <dbReference type="Proteomes" id="UP000051863"/>
    </source>
</evidence>
<keyword evidence="3" id="KW-1185">Reference proteome</keyword>
<dbReference type="AlphaFoldDB" id="A0A0R0CB73"/>